<evidence type="ECO:0000313" key="8">
    <source>
        <dbReference type="EMBL" id="AZV78012.1"/>
    </source>
</evidence>
<keyword evidence="3 6" id="KW-0812">Transmembrane</keyword>
<feature type="transmembrane region" description="Helical" evidence="6">
    <location>
        <begin position="271"/>
        <end position="291"/>
    </location>
</feature>
<proteinExistence type="predicted"/>
<evidence type="ECO:0000256" key="3">
    <source>
        <dbReference type="ARBA" id="ARBA00022692"/>
    </source>
</evidence>
<evidence type="ECO:0000256" key="2">
    <source>
        <dbReference type="ARBA" id="ARBA00022475"/>
    </source>
</evidence>
<dbReference type="KEGG" id="sedi:EBB79_08985"/>
<feature type="transmembrane region" description="Helical" evidence="6">
    <location>
        <begin position="16"/>
        <end position="36"/>
    </location>
</feature>
<evidence type="ECO:0000256" key="6">
    <source>
        <dbReference type="SAM" id="Phobius"/>
    </source>
</evidence>
<dbReference type="Pfam" id="PF00482">
    <property type="entry name" value="T2SSF"/>
    <property type="match status" value="1"/>
</dbReference>
<keyword evidence="4 6" id="KW-1133">Transmembrane helix</keyword>
<dbReference type="PANTHER" id="PTHR35007">
    <property type="entry name" value="INTEGRAL MEMBRANE PROTEIN-RELATED"/>
    <property type="match status" value="1"/>
</dbReference>
<evidence type="ECO:0000256" key="1">
    <source>
        <dbReference type="ARBA" id="ARBA00004651"/>
    </source>
</evidence>
<protein>
    <recommendedName>
        <fullName evidence="7">Type II secretion system protein GspF domain-containing protein</fullName>
    </recommendedName>
</protein>
<dbReference type="PANTHER" id="PTHR35007:SF1">
    <property type="entry name" value="PILUS ASSEMBLY PROTEIN"/>
    <property type="match status" value="1"/>
</dbReference>
<organism evidence="8 9">
    <name type="scientific">Parasedimentitalea marina</name>
    <dbReference type="NCBI Taxonomy" id="2483033"/>
    <lineage>
        <taxon>Bacteria</taxon>
        <taxon>Pseudomonadati</taxon>
        <taxon>Pseudomonadota</taxon>
        <taxon>Alphaproteobacteria</taxon>
        <taxon>Rhodobacterales</taxon>
        <taxon>Paracoccaceae</taxon>
        <taxon>Parasedimentitalea</taxon>
    </lineage>
</organism>
<feature type="transmembrane region" description="Helical" evidence="6">
    <location>
        <begin position="125"/>
        <end position="144"/>
    </location>
</feature>
<evidence type="ECO:0000259" key="7">
    <source>
        <dbReference type="Pfam" id="PF00482"/>
    </source>
</evidence>
<evidence type="ECO:0000256" key="5">
    <source>
        <dbReference type="ARBA" id="ARBA00023136"/>
    </source>
</evidence>
<dbReference type="Proteomes" id="UP000283063">
    <property type="component" value="Chromosome"/>
</dbReference>
<comment type="subcellular location">
    <subcellularLocation>
        <location evidence="1">Cell membrane</location>
        <topology evidence="1">Multi-pass membrane protein</topology>
    </subcellularLocation>
</comment>
<dbReference type="InterPro" id="IPR018076">
    <property type="entry name" value="T2SS_GspF_dom"/>
</dbReference>
<dbReference type="EMBL" id="CP033219">
    <property type="protein sequence ID" value="AZV78012.1"/>
    <property type="molecule type" value="Genomic_DNA"/>
</dbReference>
<keyword evidence="9" id="KW-1185">Reference proteome</keyword>
<dbReference type="Gene3D" id="1.20.81.30">
    <property type="entry name" value="Type II secretion system (T2SS), domain F"/>
    <property type="match status" value="1"/>
</dbReference>
<keyword evidence="5 6" id="KW-0472">Membrane</keyword>
<feature type="transmembrane region" description="Helical" evidence="6">
    <location>
        <begin position="303"/>
        <end position="322"/>
    </location>
</feature>
<dbReference type="AlphaFoldDB" id="A0A3T0N200"/>
<dbReference type="OrthoDB" id="9803381at2"/>
<accession>A0A3T0N200</accession>
<dbReference type="RefSeq" id="WP_127748571.1">
    <property type="nucleotide sequence ID" value="NZ_CP033219.1"/>
</dbReference>
<name>A0A3T0N200_9RHOB</name>
<sequence>MLDVIFFYTSGWNGQLVGYAVFSGVAISVLLICSGLRQMFGSRSRLEDARNRRMKMIAQGKTGAERLAILKPPARTKGMGDIPVFGNITTQLRQAGFSIKAGPFWGFCLIVGLVTFLFASMRVETFESLAVALFAGLFLPVVYIRSRCRQMQDRLVHQLPDALDMLARGLKVGHPLNNSIGVVSREMEDPVATEFGIIYDQVTFGEDLPFAVQEFAERTDLEDVHYLAASIGIQHGTGGDLAGMLETLSRVIRGRVAMRRKIKALSSEGRLTAWFLSSLPFLIFGSVSFMTPDYYNGVADDPMFKPMVGSIVFLTVLNGLALRKLVDFRI</sequence>
<dbReference type="GO" id="GO:0005886">
    <property type="term" value="C:plasma membrane"/>
    <property type="evidence" value="ECO:0007669"/>
    <property type="project" value="UniProtKB-SubCell"/>
</dbReference>
<evidence type="ECO:0000256" key="4">
    <source>
        <dbReference type="ARBA" id="ARBA00022989"/>
    </source>
</evidence>
<feature type="transmembrane region" description="Helical" evidence="6">
    <location>
        <begin position="101"/>
        <end position="119"/>
    </location>
</feature>
<evidence type="ECO:0000313" key="9">
    <source>
        <dbReference type="Proteomes" id="UP000283063"/>
    </source>
</evidence>
<feature type="domain" description="Type II secretion system protein GspF" evidence="7">
    <location>
        <begin position="163"/>
        <end position="287"/>
    </location>
</feature>
<keyword evidence="2" id="KW-1003">Cell membrane</keyword>
<reference evidence="8 9" key="1">
    <citation type="submission" date="2018-10" db="EMBL/GenBank/DDBJ databases">
        <title>Parasedimentitalea marina sp. nov., a psychrophilic bacterium isolated from deep seawater of the New Britain Trench.</title>
        <authorList>
            <person name="Cao J."/>
        </authorList>
    </citation>
    <scope>NUCLEOTIDE SEQUENCE [LARGE SCALE GENOMIC DNA]</scope>
    <source>
        <strain evidence="8 9">W43</strain>
    </source>
</reference>
<gene>
    <name evidence="8" type="ORF">EBB79_08985</name>
</gene>
<dbReference type="InterPro" id="IPR042094">
    <property type="entry name" value="T2SS_GspF_sf"/>
</dbReference>